<sequence>MVTESPLLPRPTRHFQRRKTQLSSSPLFTTTTPSRFPNLQRPNLSLNLSTPSTWTSPNKTFALHLGF</sequence>
<feature type="compositionally biased region" description="Basic residues" evidence="1">
    <location>
        <begin position="11"/>
        <end position="20"/>
    </location>
</feature>
<keyword evidence="3" id="KW-1185">Reference proteome</keyword>
<dbReference type="EMBL" id="CVQH01021417">
    <property type="protein sequence ID" value="CRK30278.1"/>
    <property type="molecule type" value="Genomic_DNA"/>
</dbReference>
<dbReference type="AlphaFoldDB" id="A0A0G4M7M7"/>
<evidence type="ECO:0000313" key="2">
    <source>
        <dbReference type="EMBL" id="CRK30278.1"/>
    </source>
</evidence>
<evidence type="ECO:0000256" key="1">
    <source>
        <dbReference type="SAM" id="MobiDB-lite"/>
    </source>
</evidence>
<accession>A0A0G4M7M7</accession>
<organism evidence="2 3">
    <name type="scientific">Verticillium longisporum</name>
    <name type="common">Verticillium dahliae var. longisporum</name>
    <dbReference type="NCBI Taxonomy" id="100787"/>
    <lineage>
        <taxon>Eukaryota</taxon>
        <taxon>Fungi</taxon>
        <taxon>Dikarya</taxon>
        <taxon>Ascomycota</taxon>
        <taxon>Pezizomycotina</taxon>
        <taxon>Sordariomycetes</taxon>
        <taxon>Hypocreomycetidae</taxon>
        <taxon>Glomerellales</taxon>
        <taxon>Plectosphaerellaceae</taxon>
        <taxon>Verticillium</taxon>
    </lineage>
</organism>
<name>A0A0G4M7M7_VERLO</name>
<proteinExistence type="predicted"/>
<reference evidence="2 3" key="1">
    <citation type="submission" date="2015-05" db="EMBL/GenBank/DDBJ databases">
        <authorList>
            <person name="Wang D.B."/>
            <person name="Wang M."/>
        </authorList>
    </citation>
    <scope>NUCLEOTIDE SEQUENCE [LARGE SCALE GENOMIC DNA]</scope>
    <source>
        <strain evidence="2">VL1</strain>
    </source>
</reference>
<feature type="compositionally biased region" description="Low complexity" evidence="1">
    <location>
        <begin position="22"/>
        <end position="34"/>
    </location>
</feature>
<feature type="region of interest" description="Disordered" evidence="1">
    <location>
        <begin position="1"/>
        <end position="43"/>
    </location>
</feature>
<evidence type="ECO:0000313" key="3">
    <source>
        <dbReference type="Proteomes" id="UP000044602"/>
    </source>
</evidence>
<protein>
    <submittedName>
        <fullName evidence="2">Uncharacterized protein</fullName>
    </submittedName>
</protein>
<dbReference type="Proteomes" id="UP000044602">
    <property type="component" value="Unassembled WGS sequence"/>
</dbReference>
<gene>
    <name evidence="2" type="ORF">BN1708_000813</name>
</gene>